<dbReference type="InterPro" id="IPR023198">
    <property type="entry name" value="PGP-like_dom2"/>
</dbReference>
<dbReference type="EMBL" id="NGMO01000001">
    <property type="protein sequence ID" value="OTP12573.1"/>
    <property type="molecule type" value="Genomic_DNA"/>
</dbReference>
<dbReference type="InterPro" id="IPR050155">
    <property type="entry name" value="HAD-like_hydrolase_sf"/>
</dbReference>
<evidence type="ECO:0008006" key="3">
    <source>
        <dbReference type="Google" id="ProtNLM"/>
    </source>
</evidence>
<dbReference type="InterPro" id="IPR036412">
    <property type="entry name" value="HAD-like_sf"/>
</dbReference>
<proteinExistence type="predicted"/>
<accession>A0A2C9XQW0</accession>
<dbReference type="GO" id="GO:0008967">
    <property type="term" value="F:phosphoglycolate phosphatase activity"/>
    <property type="evidence" value="ECO:0007669"/>
    <property type="project" value="TreeGrafter"/>
</dbReference>
<dbReference type="InterPro" id="IPR023214">
    <property type="entry name" value="HAD_sf"/>
</dbReference>
<keyword evidence="2" id="KW-1185">Reference proteome</keyword>
<dbReference type="GO" id="GO:0005829">
    <property type="term" value="C:cytosol"/>
    <property type="evidence" value="ECO:0007669"/>
    <property type="project" value="TreeGrafter"/>
</dbReference>
<evidence type="ECO:0000313" key="2">
    <source>
        <dbReference type="Proteomes" id="UP000194933"/>
    </source>
</evidence>
<protein>
    <recommendedName>
        <fullName evidence="3">Phosphoglycolate phosphatase</fullName>
    </recommendedName>
</protein>
<dbReference type="PANTHER" id="PTHR43434">
    <property type="entry name" value="PHOSPHOGLYCOLATE PHOSPHATASE"/>
    <property type="match status" value="1"/>
</dbReference>
<organism evidence="1 2">
    <name type="scientific">Candidatus Enterococcus wittei</name>
    <dbReference type="NCBI Taxonomy" id="1987383"/>
    <lineage>
        <taxon>Bacteria</taxon>
        <taxon>Bacillati</taxon>
        <taxon>Bacillota</taxon>
        <taxon>Bacilli</taxon>
        <taxon>Lactobacillales</taxon>
        <taxon>Enterococcaceae</taxon>
        <taxon>Enterococcus</taxon>
    </lineage>
</organism>
<gene>
    <name evidence="1" type="ORF">A5844_000806</name>
</gene>
<dbReference type="Gene3D" id="3.40.50.1000">
    <property type="entry name" value="HAD superfamily/HAD-like"/>
    <property type="match status" value="1"/>
</dbReference>
<sequence length="203" mass="23349">MAIKNYIWDFDGTLFDTYPAMVEGAEKALRHFDVVLSKKEIYRIMKQESTQTLRKQYGLSEEEFGPLFHQYEQESTLLSAPFEDTEKVLRILKERGAKHYILTHRNTASTWNLLEKFGIENLIDEVIGIDQDFPRKPAPDAINYLIATFELMKADTLMIGDRRLDILAGKNAGILTCLYDLDHFLGEIPADFIVTQLSEIPTI</sequence>
<dbReference type="GO" id="GO:0006281">
    <property type="term" value="P:DNA repair"/>
    <property type="evidence" value="ECO:0007669"/>
    <property type="project" value="TreeGrafter"/>
</dbReference>
<dbReference type="SFLD" id="SFLDS00003">
    <property type="entry name" value="Haloacid_Dehalogenase"/>
    <property type="match status" value="1"/>
</dbReference>
<dbReference type="SUPFAM" id="SSF56784">
    <property type="entry name" value="HAD-like"/>
    <property type="match status" value="1"/>
</dbReference>
<dbReference type="PANTHER" id="PTHR43434:SF25">
    <property type="entry name" value="PHOSPHOGLYCOLATE PHOSPHATASE"/>
    <property type="match status" value="1"/>
</dbReference>
<comment type="caution">
    <text evidence="1">The sequence shown here is derived from an EMBL/GenBank/DDBJ whole genome shotgun (WGS) entry which is preliminary data.</text>
</comment>
<dbReference type="InterPro" id="IPR041492">
    <property type="entry name" value="HAD_2"/>
</dbReference>
<reference evidence="1 2" key="1">
    <citation type="submission" date="2017-05" db="EMBL/GenBank/DDBJ databases">
        <title>The Genome Sequence of Enterococcus sp. 10A9_DIV0425.</title>
        <authorList>
            <consortium name="The Broad Institute Genomics Platform"/>
            <consortium name="The Broad Institute Genomic Center for Infectious Diseases"/>
            <person name="Earl A."/>
            <person name="Manson A."/>
            <person name="Schwartman J."/>
            <person name="Gilmore M."/>
            <person name="Abouelleil A."/>
            <person name="Cao P."/>
            <person name="Chapman S."/>
            <person name="Cusick C."/>
            <person name="Shea T."/>
            <person name="Young S."/>
            <person name="Neafsey D."/>
            <person name="Nusbaum C."/>
            <person name="Birren B."/>
        </authorList>
    </citation>
    <scope>NUCLEOTIDE SEQUENCE [LARGE SCALE GENOMIC DNA]</scope>
    <source>
        <strain evidence="1 2">10A9_DIV0425</strain>
    </source>
</reference>
<name>A0A2C9XQW0_9ENTE</name>
<dbReference type="STRING" id="1987383.A5844_000806"/>
<dbReference type="SFLD" id="SFLDG01135">
    <property type="entry name" value="C1.5.6:_HAD__Beta-PGM__Phospha"/>
    <property type="match status" value="1"/>
</dbReference>
<dbReference type="NCBIfam" id="TIGR01549">
    <property type="entry name" value="HAD-SF-IA-v1"/>
    <property type="match status" value="1"/>
</dbReference>
<dbReference type="SFLD" id="SFLDG01129">
    <property type="entry name" value="C1.5:_HAD__Beta-PGM__Phosphata"/>
    <property type="match status" value="1"/>
</dbReference>
<dbReference type="InterPro" id="IPR006439">
    <property type="entry name" value="HAD-SF_hydro_IA"/>
</dbReference>
<dbReference type="Proteomes" id="UP000194933">
    <property type="component" value="Unassembled WGS sequence"/>
</dbReference>
<evidence type="ECO:0000313" key="1">
    <source>
        <dbReference type="EMBL" id="OTP12573.1"/>
    </source>
</evidence>
<dbReference type="Gene3D" id="1.10.150.240">
    <property type="entry name" value="Putative phosphatase, domain 2"/>
    <property type="match status" value="1"/>
</dbReference>
<dbReference type="AlphaFoldDB" id="A0A2C9XQW0"/>
<dbReference type="Pfam" id="PF13419">
    <property type="entry name" value="HAD_2"/>
    <property type="match status" value="1"/>
</dbReference>